<proteinExistence type="predicted"/>
<reference evidence="2" key="2">
    <citation type="submission" date="2022-06" db="UniProtKB">
        <authorList>
            <consortium name="EnsemblMetazoa"/>
        </authorList>
    </citation>
    <scope>IDENTIFICATION</scope>
</reference>
<reference evidence="3" key="1">
    <citation type="submission" date="2013-10" db="EMBL/GenBank/DDBJ databases">
        <title>Genome sequencing of Onchocerca volvulus.</title>
        <authorList>
            <person name="Cotton J."/>
            <person name="Tsai J."/>
            <person name="Stanley E."/>
            <person name="Tracey A."/>
            <person name="Holroyd N."/>
            <person name="Lustigman S."/>
            <person name="Berriman M."/>
        </authorList>
    </citation>
    <scope>NUCLEOTIDE SEQUENCE</scope>
</reference>
<feature type="transmembrane region" description="Helical" evidence="1">
    <location>
        <begin position="85"/>
        <end position="104"/>
    </location>
</feature>
<name>A0A8R1XQU2_ONCVO</name>
<dbReference type="Proteomes" id="UP000024404">
    <property type="component" value="Unassembled WGS sequence"/>
</dbReference>
<protein>
    <submittedName>
        <fullName evidence="2">Uncharacterized protein</fullName>
    </submittedName>
</protein>
<keyword evidence="1" id="KW-1133">Transmembrane helix</keyword>
<evidence type="ECO:0000313" key="3">
    <source>
        <dbReference type="Proteomes" id="UP000024404"/>
    </source>
</evidence>
<evidence type="ECO:0000313" key="2">
    <source>
        <dbReference type="EnsemblMetazoa" id="OVOC1640.1"/>
    </source>
</evidence>
<dbReference type="EMBL" id="CMVM020000049">
    <property type="status" value="NOT_ANNOTATED_CDS"/>
    <property type="molecule type" value="Genomic_DNA"/>
</dbReference>
<dbReference type="EnsemblMetazoa" id="OVOC1640.1">
    <property type="protein sequence ID" value="OVOC1640.1"/>
    <property type="gene ID" value="WBGene00238449"/>
</dbReference>
<sequence>MSTTYIISHRFIRFSMKGIRNEKPVPSNLLMVNLLLKFLFASCNLQIIPSTFLSRFYKVLDNNLTQERRLLLMFYSVKYLMKKNYLPEIVLDLAMIISSSIILINNS</sequence>
<feature type="transmembrane region" description="Helical" evidence="1">
    <location>
        <begin position="29"/>
        <end position="48"/>
    </location>
</feature>
<keyword evidence="1" id="KW-0812">Transmembrane</keyword>
<accession>A0A8R1XQU2</accession>
<keyword evidence="1" id="KW-0472">Membrane</keyword>
<evidence type="ECO:0000256" key="1">
    <source>
        <dbReference type="SAM" id="Phobius"/>
    </source>
</evidence>
<keyword evidence="3" id="KW-1185">Reference proteome</keyword>
<dbReference type="AlphaFoldDB" id="A0A8R1XQU2"/>
<organism evidence="2 3">
    <name type="scientific">Onchocerca volvulus</name>
    <dbReference type="NCBI Taxonomy" id="6282"/>
    <lineage>
        <taxon>Eukaryota</taxon>
        <taxon>Metazoa</taxon>
        <taxon>Ecdysozoa</taxon>
        <taxon>Nematoda</taxon>
        <taxon>Chromadorea</taxon>
        <taxon>Rhabditida</taxon>
        <taxon>Spirurina</taxon>
        <taxon>Spiruromorpha</taxon>
        <taxon>Filarioidea</taxon>
        <taxon>Onchocercidae</taxon>
        <taxon>Onchocerca</taxon>
    </lineage>
</organism>